<dbReference type="STRING" id="54.SAMN02745121_01407"/>
<dbReference type="AlphaFoldDB" id="A0A1I1V1D6"/>
<organism evidence="2 3">
    <name type="scientific">Nannocystis exedens</name>
    <dbReference type="NCBI Taxonomy" id="54"/>
    <lineage>
        <taxon>Bacteria</taxon>
        <taxon>Pseudomonadati</taxon>
        <taxon>Myxococcota</taxon>
        <taxon>Polyangia</taxon>
        <taxon>Nannocystales</taxon>
        <taxon>Nannocystaceae</taxon>
        <taxon>Nannocystis</taxon>
    </lineage>
</organism>
<dbReference type="InterPro" id="IPR011990">
    <property type="entry name" value="TPR-like_helical_dom_sf"/>
</dbReference>
<dbReference type="EMBL" id="FOMX01000004">
    <property type="protein sequence ID" value="SFD75808.1"/>
    <property type="molecule type" value="Genomic_DNA"/>
</dbReference>
<sequence>MKRGWDVHSLFAWVLLTSCVGVFGGPEEPQDKGARRKTGSVSCFNRAYATARQPTVCHTDDAIFVLGLPPNHGWRRGSRVVISQEKQWVGAQTVAVAWVVDNFETAAKINVIFQRKGQTVEGGAATLYDGSKRLRFENYYAHMESRKGDRVTLNIGKYDGVVVGDYYEARKQSEPDYPLGLVRVIRVHEMSAEASVEEEVEDFGTERHEFVLRTRTTLPSIKVAVAAVPREGAVPPSPEATKRDKREGLAGKLRARQAAPDGKLEVDEFPSTPSGDPETLLQRLADGARARKASQVVWTGGVCATEPCPSIYYADVPKDPKEPLVPKPLLVPSAMGGDAADDQSALLGQIAYAGKAYEEASYRLRAWAGSPHGGFSSEALLQLVDAEVQLGQFGRALIWLQEFGRKYDRAAKPPSYYHARVRIACSNENLWELDDLREEGRRRPDLKRAQLEASECAIEINQRRKNRATALDLLSEARVLAGELGDQDALKRLAAREAELADHPGRLDDGQKETAAEYEEVIATGEPQARANQSLRLARKGSRSGDLDGALEHLKRAVALYKETRNDAGLAECMPLLVGLWRSRDGVEQARKRLVAERRTVKGPAWRRSELGLQIGEASLDLHAGKIARARKQLVKLLSVARKSQFAEEELQILGLQVEQALIAGQMQQGQKALDQYTRRASDLRREPEQAHACLLGGRFALQEGDSKLAKEQAQRAIHGYDSLDDEAGIAAGKLLLGDVHRELGNLDASRRHYEAADRKYEWLNDEEGRRLARLGLFATEKGRADGGLRDHLQSIMTFYKRKGQPREHLRAELQFEWAAFAASRDHARTLRKLKGLRDQAKRSEFAVLRAEAQMLIACVHRDARTHPLARHEYHLARDLYAAMGRHDQLFICPELRTNRAAADDGQDAQH</sequence>
<keyword evidence="3" id="KW-1185">Reference proteome</keyword>
<reference evidence="3" key="1">
    <citation type="submission" date="2016-10" db="EMBL/GenBank/DDBJ databases">
        <authorList>
            <person name="Varghese N."/>
            <person name="Submissions S."/>
        </authorList>
    </citation>
    <scope>NUCLEOTIDE SEQUENCE [LARGE SCALE GENOMIC DNA]</scope>
    <source>
        <strain evidence="3">ATCC 25963</strain>
    </source>
</reference>
<evidence type="ECO:0000313" key="2">
    <source>
        <dbReference type="EMBL" id="SFD75808.1"/>
    </source>
</evidence>
<accession>A0A1I1V1D6</accession>
<evidence type="ECO:0000256" key="1">
    <source>
        <dbReference type="SAM" id="MobiDB-lite"/>
    </source>
</evidence>
<proteinExistence type="predicted"/>
<dbReference type="RefSeq" id="WP_096330163.1">
    <property type="nucleotide sequence ID" value="NZ_FOMX01000004.1"/>
</dbReference>
<dbReference type="Gene3D" id="1.25.40.10">
    <property type="entry name" value="Tetratricopeptide repeat domain"/>
    <property type="match status" value="1"/>
</dbReference>
<dbReference type="Proteomes" id="UP000199400">
    <property type="component" value="Unassembled WGS sequence"/>
</dbReference>
<evidence type="ECO:0008006" key="4">
    <source>
        <dbReference type="Google" id="ProtNLM"/>
    </source>
</evidence>
<dbReference type="SUPFAM" id="SSF48452">
    <property type="entry name" value="TPR-like"/>
    <property type="match status" value="1"/>
</dbReference>
<feature type="region of interest" description="Disordered" evidence="1">
    <location>
        <begin position="232"/>
        <end position="277"/>
    </location>
</feature>
<feature type="compositionally biased region" description="Basic and acidic residues" evidence="1">
    <location>
        <begin position="240"/>
        <end position="249"/>
    </location>
</feature>
<name>A0A1I1V1D6_9BACT</name>
<dbReference type="PROSITE" id="PS51257">
    <property type="entry name" value="PROKAR_LIPOPROTEIN"/>
    <property type="match status" value="1"/>
</dbReference>
<protein>
    <recommendedName>
        <fullName evidence="4">Tetratricopeptide repeat-containing protein</fullName>
    </recommendedName>
</protein>
<gene>
    <name evidence="2" type="ORF">SAMN02745121_01407</name>
</gene>
<evidence type="ECO:0000313" key="3">
    <source>
        <dbReference type="Proteomes" id="UP000199400"/>
    </source>
</evidence>